<evidence type="ECO:0000256" key="6">
    <source>
        <dbReference type="PIRSR" id="PIRSR000185-3"/>
    </source>
</evidence>
<dbReference type="InterPro" id="IPR006096">
    <property type="entry name" value="Glu/Leu/Phe/Val/Trp_DH_C"/>
</dbReference>
<dbReference type="Gene3D" id="3.40.50.10860">
    <property type="entry name" value="Leucine Dehydrogenase, chain A, domain 1"/>
    <property type="match status" value="1"/>
</dbReference>
<organism evidence="9 10">
    <name type="scientific">candidate division LCP-89 bacterium B3_LCP</name>
    <dbReference type="NCBI Taxonomy" id="2012998"/>
    <lineage>
        <taxon>Bacteria</taxon>
        <taxon>Pseudomonadati</taxon>
        <taxon>Bacteria division LCP-89</taxon>
    </lineage>
</organism>
<dbReference type="PIRSF" id="PIRSF000185">
    <property type="entry name" value="Glu_DH"/>
    <property type="match status" value="1"/>
</dbReference>
<dbReference type="SUPFAM" id="SSF51735">
    <property type="entry name" value="NAD(P)-binding Rossmann-fold domains"/>
    <property type="match status" value="1"/>
</dbReference>
<dbReference type="EMBL" id="NJBN01000011">
    <property type="protein sequence ID" value="TKJ37995.1"/>
    <property type="molecule type" value="Genomic_DNA"/>
</dbReference>
<feature type="binding site" evidence="5">
    <location>
        <position position="96"/>
    </location>
    <ligand>
        <name>substrate</name>
    </ligand>
</feature>
<feature type="binding site" evidence="5">
    <location>
        <position position="223"/>
    </location>
    <ligand>
        <name>NAD(+)</name>
        <dbReference type="ChEBI" id="CHEBI:57540"/>
    </ligand>
</feature>
<dbReference type="PANTHER" id="PTHR11606:SF13">
    <property type="entry name" value="GLUTAMATE DEHYDROGENASE 1, MITOCHONDRIAL"/>
    <property type="match status" value="1"/>
</dbReference>
<evidence type="ECO:0000256" key="3">
    <source>
        <dbReference type="PIRNR" id="PIRNR000185"/>
    </source>
</evidence>
<comment type="caution">
    <text evidence="9">The sequence shown here is derived from an EMBL/GenBank/DDBJ whole genome shotgun (WGS) entry which is preliminary data.</text>
</comment>
<evidence type="ECO:0000256" key="7">
    <source>
        <dbReference type="RuleBase" id="RU004417"/>
    </source>
</evidence>
<evidence type="ECO:0000313" key="9">
    <source>
        <dbReference type="EMBL" id="TKJ37995.1"/>
    </source>
</evidence>
<feature type="binding site" evidence="5">
    <location>
        <position position="192"/>
    </location>
    <ligand>
        <name>NAD(+)</name>
        <dbReference type="ChEBI" id="CHEBI:57540"/>
    </ligand>
</feature>
<evidence type="ECO:0000259" key="8">
    <source>
        <dbReference type="SMART" id="SM00839"/>
    </source>
</evidence>
<feature type="active site" description="Proton donor" evidence="4">
    <location>
        <position position="108"/>
    </location>
</feature>
<keyword evidence="5" id="KW-0547">Nucleotide-binding</keyword>
<dbReference type="InterPro" id="IPR006095">
    <property type="entry name" value="Glu/Leu/Phe/Val/Trp_DH"/>
</dbReference>
<accession>A0A532UST2</accession>
<dbReference type="InterPro" id="IPR046346">
    <property type="entry name" value="Aminoacid_DH-like_N_sf"/>
</dbReference>
<dbReference type="PANTHER" id="PTHR11606">
    <property type="entry name" value="GLUTAMATE DEHYDROGENASE"/>
    <property type="match status" value="1"/>
</dbReference>
<dbReference type="GO" id="GO:0006538">
    <property type="term" value="P:L-glutamate catabolic process"/>
    <property type="evidence" value="ECO:0007669"/>
    <property type="project" value="TreeGrafter"/>
</dbReference>
<dbReference type="FunFam" id="3.40.50.10860:FF:000003">
    <property type="entry name" value="Glutamate dehydrogenase"/>
    <property type="match status" value="1"/>
</dbReference>
<keyword evidence="2 3" id="KW-0560">Oxidoreductase</keyword>
<dbReference type="InterPro" id="IPR033524">
    <property type="entry name" value="Glu/Leu/Phe/Val_DH_AS"/>
</dbReference>
<feature type="domain" description="Glutamate/phenylalanine/leucine/valine/L-tryptophan dehydrogenase C-terminal" evidence="8">
    <location>
        <begin position="185"/>
        <end position="420"/>
    </location>
</feature>
<feature type="binding site" evidence="5">
    <location>
        <position position="72"/>
    </location>
    <ligand>
        <name>substrate</name>
    </ligand>
</feature>
<keyword evidence="5" id="KW-0520">NAD</keyword>
<dbReference type="Pfam" id="PF02812">
    <property type="entry name" value="ELFV_dehydrog_N"/>
    <property type="match status" value="1"/>
</dbReference>
<dbReference type="PROSITE" id="PS00074">
    <property type="entry name" value="GLFV_DEHYDROGENASE"/>
    <property type="match status" value="1"/>
</dbReference>
<comment type="similarity">
    <text evidence="1 3 7">Belongs to the Glu/Leu/Phe/Val dehydrogenases family.</text>
</comment>
<evidence type="ECO:0000256" key="2">
    <source>
        <dbReference type="ARBA" id="ARBA00023002"/>
    </source>
</evidence>
<dbReference type="GO" id="GO:0004352">
    <property type="term" value="F:glutamate dehydrogenase (NAD+) activity"/>
    <property type="evidence" value="ECO:0007669"/>
    <property type="project" value="TreeGrafter"/>
</dbReference>
<evidence type="ECO:0000256" key="5">
    <source>
        <dbReference type="PIRSR" id="PIRSR000185-2"/>
    </source>
</evidence>
<evidence type="ECO:0000256" key="4">
    <source>
        <dbReference type="PIRSR" id="PIRSR000185-1"/>
    </source>
</evidence>
<dbReference type="PRINTS" id="PR00082">
    <property type="entry name" value="GLFDHDRGNASE"/>
</dbReference>
<dbReference type="Proteomes" id="UP000319619">
    <property type="component" value="Unassembled WGS sequence"/>
</dbReference>
<dbReference type="AlphaFoldDB" id="A0A532UST2"/>
<sequence length="423" mass="46951">MMGPVDPSAFENALMQFEAAAKTMKLTDDQVAMIKEPRRTTEVKLPVRMDDGRIEVFQGFRVQHNIARGPAKGGIRFHPDVSIDEVKALAFWMTFKCAVVDIPMGGGKGGVVVDPSNLSLGELERVARRYMAEMIDLFGPDRDIPAPDVNTGPMIMAWMMDTYSMHHRDNVPAVITGKPLELGGSRGRASATAQGMVFCVREAAQKLKIDLKKATVAVQGFGNAGSFAAKLLREDGCKIVAISDIGGAFHNRQQGINPDEAIDFLREHKNLKGFERSAEVSRFDDPMVLLEEPVDILIPAALENQIVKKNAPRVKPKIIAECANGPCTFDADAILERNGVFIIPDILCNAGGVTVSYFEWVQNRMGYYWESERVLSELERYMVKAFNDVYETSKKYKVNMRIAAFIIAIERVTRVSELRGLYA</sequence>
<dbReference type="CDD" id="cd01076">
    <property type="entry name" value="NAD_bind_1_Glu_DH"/>
    <property type="match status" value="1"/>
</dbReference>
<dbReference type="Gene3D" id="3.40.50.720">
    <property type="entry name" value="NAD(P)-binding Rossmann-like Domain"/>
    <property type="match status" value="1"/>
</dbReference>
<evidence type="ECO:0000256" key="1">
    <source>
        <dbReference type="ARBA" id="ARBA00006382"/>
    </source>
</evidence>
<dbReference type="Pfam" id="PF00208">
    <property type="entry name" value="ELFV_dehydrog"/>
    <property type="match status" value="1"/>
</dbReference>
<evidence type="ECO:0000313" key="10">
    <source>
        <dbReference type="Proteomes" id="UP000319619"/>
    </source>
</evidence>
<dbReference type="InterPro" id="IPR036291">
    <property type="entry name" value="NAD(P)-bd_dom_sf"/>
</dbReference>
<dbReference type="InterPro" id="IPR033922">
    <property type="entry name" value="NAD_bind_Glu_DH"/>
</dbReference>
<protein>
    <recommendedName>
        <fullName evidence="3">Glutamate dehydrogenase</fullName>
    </recommendedName>
</protein>
<dbReference type="SUPFAM" id="SSF53223">
    <property type="entry name" value="Aminoacid dehydrogenase-like, N-terminal domain"/>
    <property type="match status" value="1"/>
</dbReference>
<reference evidence="9 10" key="1">
    <citation type="submission" date="2017-06" db="EMBL/GenBank/DDBJ databases">
        <title>Novel microbial phyla capable of carbon fixation and sulfur reduction in deep-sea sediments.</title>
        <authorList>
            <person name="Huang J."/>
            <person name="Baker B."/>
            <person name="Wang Y."/>
        </authorList>
    </citation>
    <scope>NUCLEOTIDE SEQUENCE [LARGE SCALE GENOMIC DNA]</scope>
    <source>
        <strain evidence="9">B3_LCP</strain>
    </source>
</reference>
<dbReference type="InterPro" id="IPR006097">
    <property type="entry name" value="Glu/Leu/Phe/Val/Trp_DH_dimer"/>
</dbReference>
<dbReference type="InterPro" id="IPR014362">
    <property type="entry name" value="Glu_DH"/>
</dbReference>
<gene>
    <name evidence="9" type="ORF">CEE37_13370</name>
</gene>
<dbReference type="GO" id="GO:0000166">
    <property type="term" value="F:nucleotide binding"/>
    <property type="evidence" value="ECO:0007669"/>
    <property type="project" value="UniProtKB-KW"/>
</dbReference>
<name>A0A532UST2_UNCL8</name>
<feature type="site" description="Important for catalysis" evidence="6">
    <location>
        <position position="148"/>
    </location>
</feature>
<dbReference type="SMART" id="SM00839">
    <property type="entry name" value="ELFV_dehydrog"/>
    <property type="match status" value="1"/>
</dbReference>
<feature type="binding site" evidence="5">
    <location>
        <position position="356"/>
    </location>
    <ligand>
        <name>substrate</name>
    </ligand>
</feature>
<proteinExistence type="inferred from homology"/>